<dbReference type="AlphaFoldDB" id="A0A7J7K6B2"/>
<feature type="transmembrane region" description="Helical" evidence="9">
    <location>
        <begin position="179"/>
        <end position="201"/>
    </location>
</feature>
<evidence type="ECO:0000259" key="10">
    <source>
        <dbReference type="PROSITE" id="PS50262"/>
    </source>
</evidence>
<evidence type="ECO:0000313" key="11">
    <source>
        <dbReference type="EMBL" id="KAF6033471.1"/>
    </source>
</evidence>
<evidence type="ECO:0000256" key="7">
    <source>
        <dbReference type="ARBA" id="ARBA00023170"/>
    </source>
</evidence>
<keyword evidence="12" id="KW-1185">Reference proteome</keyword>
<feature type="transmembrane region" description="Helical" evidence="9">
    <location>
        <begin position="95"/>
        <end position="115"/>
    </location>
</feature>
<evidence type="ECO:0000256" key="1">
    <source>
        <dbReference type="ARBA" id="ARBA00004651"/>
    </source>
</evidence>
<dbReference type="GO" id="GO:0004930">
    <property type="term" value="F:G protein-coupled receptor activity"/>
    <property type="evidence" value="ECO:0007669"/>
    <property type="project" value="UniProtKB-KW"/>
</dbReference>
<keyword evidence="5" id="KW-0297">G-protein coupled receptor</keyword>
<keyword evidence="8" id="KW-0807">Transducer</keyword>
<dbReference type="Proteomes" id="UP000593567">
    <property type="component" value="Unassembled WGS sequence"/>
</dbReference>
<feature type="transmembrane region" description="Helical" evidence="9">
    <location>
        <begin position="264"/>
        <end position="285"/>
    </location>
</feature>
<dbReference type="CDD" id="cd00637">
    <property type="entry name" value="7tm_classA_rhodopsin-like"/>
    <property type="match status" value="1"/>
</dbReference>
<evidence type="ECO:0000256" key="4">
    <source>
        <dbReference type="ARBA" id="ARBA00022989"/>
    </source>
</evidence>
<proteinExistence type="predicted"/>
<dbReference type="PANTHER" id="PTHR24228:SF59">
    <property type="entry name" value="NEUROPEPTIDE RECEPTOR 15"/>
    <property type="match status" value="1"/>
</dbReference>
<evidence type="ECO:0000256" key="2">
    <source>
        <dbReference type="ARBA" id="ARBA00022475"/>
    </source>
</evidence>
<dbReference type="PANTHER" id="PTHR24228">
    <property type="entry name" value="B2 BRADYKININ RECEPTOR/ANGIOTENSIN II RECEPTOR"/>
    <property type="match status" value="1"/>
</dbReference>
<organism evidence="11 12">
    <name type="scientific">Bugula neritina</name>
    <name type="common">Brown bryozoan</name>
    <name type="synonym">Sertularia neritina</name>
    <dbReference type="NCBI Taxonomy" id="10212"/>
    <lineage>
        <taxon>Eukaryota</taxon>
        <taxon>Metazoa</taxon>
        <taxon>Spiralia</taxon>
        <taxon>Lophotrochozoa</taxon>
        <taxon>Bryozoa</taxon>
        <taxon>Gymnolaemata</taxon>
        <taxon>Cheilostomatida</taxon>
        <taxon>Flustrina</taxon>
        <taxon>Buguloidea</taxon>
        <taxon>Bugulidae</taxon>
        <taxon>Bugula</taxon>
    </lineage>
</organism>
<dbReference type="InterPro" id="IPR017452">
    <property type="entry name" value="GPCR_Rhodpsn_7TM"/>
</dbReference>
<keyword evidence="3 9" id="KW-0812">Transmembrane</keyword>
<comment type="subcellular location">
    <subcellularLocation>
        <location evidence="1">Cell membrane</location>
        <topology evidence="1">Multi-pass membrane protein</topology>
    </subcellularLocation>
</comment>
<dbReference type="SUPFAM" id="SSF81321">
    <property type="entry name" value="Family A G protein-coupled receptor-like"/>
    <property type="match status" value="1"/>
</dbReference>
<keyword evidence="2" id="KW-1003">Cell membrane</keyword>
<dbReference type="PRINTS" id="PR00237">
    <property type="entry name" value="GPCRRHODOPSN"/>
</dbReference>
<evidence type="ECO:0000256" key="9">
    <source>
        <dbReference type="SAM" id="Phobius"/>
    </source>
</evidence>
<sequence>MEDMERAELCNNETQICENASLQHISLSLNIFTILVNILHIILMGKIAKCKQTTYYWILINMSLADIITSVTYSVLASCSLKQIAYESSKSVAEYFLRTRAAVTLATTAVRNFVLAVASYERYVKICLPLTADDKLLCHLGWVMAVVWAACYGVSLPVFLTDLDDVCYGDFTMAGILNLQSIIVSIILLTVPAGITFVCLFKVGRELKQMMGKHDIPGFNSEAHTAGRYIILICLLFYSSYTPSILAIALNYSDHVSYDTVGALNWASFLVQSLYGTLNIVIYVYMTRGYRMHVLTILSNWFKCFNGCHSSMNSVTPSVTKIST</sequence>
<gene>
    <name evidence="11" type="ORF">EB796_008221</name>
</gene>
<feature type="transmembrane region" description="Helical" evidence="9">
    <location>
        <begin position="25"/>
        <end position="43"/>
    </location>
</feature>
<keyword evidence="6 9" id="KW-0472">Membrane</keyword>
<comment type="caution">
    <text evidence="11">The sequence shown here is derived from an EMBL/GenBank/DDBJ whole genome shotgun (WGS) entry which is preliminary data.</text>
</comment>
<name>A0A7J7K6B2_BUGNE</name>
<evidence type="ECO:0000256" key="6">
    <source>
        <dbReference type="ARBA" id="ARBA00023136"/>
    </source>
</evidence>
<evidence type="ECO:0000256" key="5">
    <source>
        <dbReference type="ARBA" id="ARBA00023040"/>
    </source>
</evidence>
<feature type="transmembrane region" description="Helical" evidence="9">
    <location>
        <begin position="229"/>
        <end position="252"/>
    </location>
</feature>
<dbReference type="InterPro" id="IPR000276">
    <property type="entry name" value="GPCR_Rhodpsn"/>
</dbReference>
<feature type="domain" description="G-protein coupled receptors family 1 profile" evidence="10">
    <location>
        <begin position="36"/>
        <end position="283"/>
    </location>
</feature>
<feature type="transmembrane region" description="Helical" evidence="9">
    <location>
        <begin position="55"/>
        <end position="75"/>
    </location>
</feature>
<evidence type="ECO:0000256" key="3">
    <source>
        <dbReference type="ARBA" id="ARBA00022692"/>
    </source>
</evidence>
<evidence type="ECO:0000313" key="12">
    <source>
        <dbReference type="Proteomes" id="UP000593567"/>
    </source>
</evidence>
<dbReference type="PROSITE" id="PS50262">
    <property type="entry name" value="G_PROTEIN_RECEP_F1_2"/>
    <property type="match status" value="1"/>
</dbReference>
<keyword evidence="4 9" id="KW-1133">Transmembrane helix</keyword>
<reference evidence="11" key="1">
    <citation type="submission" date="2020-06" db="EMBL/GenBank/DDBJ databases">
        <title>Draft genome of Bugula neritina, a colonial animal packing powerful symbionts and potential medicines.</title>
        <authorList>
            <person name="Rayko M."/>
        </authorList>
    </citation>
    <scope>NUCLEOTIDE SEQUENCE [LARGE SCALE GENOMIC DNA]</scope>
    <source>
        <strain evidence="11">Kwan_BN1</strain>
    </source>
</reference>
<evidence type="ECO:0000256" key="8">
    <source>
        <dbReference type="ARBA" id="ARBA00023224"/>
    </source>
</evidence>
<protein>
    <recommendedName>
        <fullName evidence="10">G-protein coupled receptors family 1 profile domain-containing protein</fullName>
    </recommendedName>
</protein>
<keyword evidence="7" id="KW-0675">Receptor</keyword>
<feature type="transmembrane region" description="Helical" evidence="9">
    <location>
        <begin position="136"/>
        <end position="159"/>
    </location>
</feature>
<dbReference type="Gene3D" id="1.20.1070.10">
    <property type="entry name" value="Rhodopsin 7-helix transmembrane proteins"/>
    <property type="match status" value="1"/>
</dbReference>
<dbReference type="EMBL" id="VXIV02001324">
    <property type="protein sequence ID" value="KAF6033471.1"/>
    <property type="molecule type" value="Genomic_DNA"/>
</dbReference>
<dbReference type="OrthoDB" id="9975554at2759"/>
<dbReference type="GO" id="GO:0005886">
    <property type="term" value="C:plasma membrane"/>
    <property type="evidence" value="ECO:0007669"/>
    <property type="project" value="UniProtKB-SubCell"/>
</dbReference>
<accession>A0A7J7K6B2</accession>